<evidence type="ECO:0000256" key="2">
    <source>
        <dbReference type="ARBA" id="ARBA00022827"/>
    </source>
</evidence>
<keyword evidence="1" id="KW-0285">Flavoprotein</keyword>
<dbReference type="Gene3D" id="3.50.50.60">
    <property type="entry name" value="FAD/NAD(P)-binding domain"/>
    <property type="match status" value="1"/>
</dbReference>
<evidence type="ECO:0000256" key="4">
    <source>
        <dbReference type="ARBA" id="ARBA00034528"/>
    </source>
</evidence>
<evidence type="ECO:0000256" key="1">
    <source>
        <dbReference type="ARBA" id="ARBA00022630"/>
    </source>
</evidence>
<dbReference type="Pfam" id="PF07992">
    <property type="entry name" value="Pyr_redox_2"/>
    <property type="match status" value="1"/>
</dbReference>
<dbReference type="InterPro" id="IPR023753">
    <property type="entry name" value="FAD/NAD-binding_dom"/>
</dbReference>
<name>S9Q8Z9_9RHOB</name>
<gene>
    <name evidence="6" type="ORF">Salmuc_00363</name>
</gene>
<dbReference type="InterPro" id="IPR036188">
    <property type="entry name" value="FAD/NAD-bd_sf"/>
</dbReference>
<dbReference type="InterPro" id="IPR050346">
    <property type="entry name" value="FMO-like"/>
</dbReference>
<evidence type="ECO:0000313" key="6">
    <source>
        <dbReference type="EMBL" id="EPX76477.1"/>
    </source>
</evidence>
<evidence type="ECO:0000256" key="3">
    <source>
        <dbReference type="ARBA" id="ARBA00023002"/>
    </source>
</evidence>
<dbReference type="PRINTS" id="PR00411">
    <property type="entry name" value="PNDRDTASEI"/>
</dbReference>
<feature type="domain" description="FAD/NAD(P)-binding" evidence="5">
    <location>
        <begin position="5"/>
        <end position="324"/>
    </location>
</feature>
<dbReference type="PRINTS" id="PR00368">
    <property type="entry name" value="FADPNR"/>
</dbReference>
<dbReference type="EMBL" id="APVH01000049">
    <property type="protein sequence ID" value="EPX76477.1"/>
    <property type="molecule type" value="Genomic_DNA"/>
</dbReference>
<dbReference type="HOGENOM" id="CLU_039832_0_0_5"/>
<dbReference type="Proteomes" id="UP000015347">
    <property type="component" value="Unassembled WGS sequence"/>
</dbReference>
<keyword evidence="3" id="KW-0560">Oxidoreductase</keyword>
<dbReference type="STRING" id="1123237.Salmuc_00363"/>
<dbReference type="eggNOG" id="COG0492">
    <property type="taxonomic scope" value="Bacteria"/>
</dbReference>
<organism evidence="6 7">
    <name type="scientific">Salipiger mucosus DSM 16094</name>
    <dbReference type="NCBI Taxonomy" id="1123237"/>
    <lineage>
        <taxon>Bacteria</taxon>
        <taxon>Pseudomonadati</taxon>
        <taxon>Pseudomonadota</taxon>
        <taxon>Alphaproteobacteria</taxon>
        <taxon>Rhodobacterales</taxon>
        <taxon>Roseobacteraceae</taxon>
        <taxon>Salipiger</taxon>
    </lineage>
</organism>
<sequence>MNVHRVAVIGAGPVGLAAAAHLVEQGLEPIVFEKGARPGNAMRAWGHVRVFTPWRYVIDAAARRLLAAQGWSEPPSDGLPTGREIVDAYLTPLARHPGIADRLRLSSEIVAVSREDRSRIDDAERESALFVVRWTDASGELRNELFDAVVDASGTWSDPNPMGRDGLAVPGEAEASHAISYGIPDVLGKDRALFAGKSILVVGGGHSAANVALDLAALRAEESETEVYWGRRHATASNLVGGGEADELPARGQLGLAVQAQEQAEAFRVLAPFSAERLALEGAGVRVHARVGAKRQDFLVDRIVVTTGFRPNLAMLRELRLRLDPVVEAPVALAPLIDPNLHSCGSVPPHGVEELEHPEKGFYIVGMKSYGRAPTFLMLTGYEQVRSVACELAGDHAAARDVHLVLPETGVCGPPAALSSRGAQDHPAAVNSAVPCC</sequence>
<dbReference type="SUPFAM" id="SSF51905">
    <property type="entry name" value="FAD/NAD(P)-binding domain"/>
    <property type="match status" value="1"/>
</dbReference>
<proteinExistence type="predicted"/>
<dbReference type="RefSeq" id="WP_020041075.1">
    <property type="nucleotide sequence ID" value="NZ_KE557283.1"/>
</dbReference>
<reference evidence="7" key="1">
    <citation type="journal article" date="2014" name="Stand. Genomic Sci.">
        <title>Genome sequence of the exopolysaccharide-producing Salipiger mucosus type strain (DSM 16094(T)), a moderately halophilic member of the Roseobacter clade.</title>
        <authorList>
            <person name="Riedel T."/>
            <person name="Spring S."/>
            <person name="Fiebig A."/>
            <person name="Petersen J."/>
            <person name="Kyrpides N.C."/>
            <person name="Goker M."/>
            <person name="Klenk H.P."/>
        </authorList>
    </citation>
    <scope>NUCLEOTIDE SEQUENCE [LARGE SCALE GENOMIC DNA]</scope>
    <source>
        <strain evidence="7">DSM 16094</strain>
    </source>
</reference>
<evidence type="ECO:0000259" key="5">
    <source>
        <dbReference type="Pfam" id="PF07992"/>
    </source>
</evidence>
<dbReference type="GO" id="GO:0034899">
    <property type="term" value="F:trimethylamine monooxygenase activity"/>
    <property type="evidence" value="ECO:0007669"/>
    <property type="project" value="UniProtKB-EC"/>
</dbReference>
<evidence type="ECO:0000313" key="7">
    <source>
        <dbReference type="Proteomes" id="UP000015347"/>
    </source>
</evidence>
<accession>S9Q8Z9</accession>
<dbReference type="OrthoDB" id="7279140at2"/>
<keyword evidence="7" id="KW-1185">Reference proteome</keyword>
<protein>
    <recommendedName>
        <fullName evidence="4">trimethylamine monooxygenase</fullName>
        <ecNumber evidence="4">1.14.13.148</ecNumber>
    </recommendedName>
</protein>
<dbReference type="AlphaFoldDB" id="S9Q8Z9"/>
<dbReference type="EC" id="1.14.13.148" evidence="4"/>
<comment type="caution">
    <text evidence="6">The sequence shown here is derived from an EMBL/GenBank/DDBJ whole genome shotgun (WGS) entry which is preliminary data.</text>
</comment>
<keyword evidence="2" id="KW-0274">FAD</keyword>
<dbReference type="PANTHER" id="PTHR23023">
    <property type="entry name" value="DIMETHYLANILINE MONOOXYGENASE"/>
    <property type="match status" value="1"/>
</dbReference>